<feature type="coiled-coil region" evidence="8">
    <location>
        <begin position="233"/>
        <end position="301"/>
    </location>
</feature>
<keyword evidence="11" id="KW-1185">Reference proteome</keyword>
<evidence type="ECO:0000256" key="5">
    <source>
        <dbReference type="ARBA" id="ARBA00022776"/>
    </source>
</evidence>
<keyword evidence="8" id="KW-0175">Coiled coil</keyword>
<keyword evidence="4" id="KW-0132">Cell division</keyword>
<organism evidence="10 11">
    <name type="scientific">Psilocybe cf. subviscida</name>
    <dbReference type="NCBI Taxonomy" id="2480587"/>
    <lineage>
        <taxon>Eukaryota</taxon>
        <taxon>Fungi</taxon>
        <taxon>Dikarya</taxon>
        <taxon>Basidiomycota</taxon>
        <taxon>Agaricomycotina</taxon>
        <taxon>Agaricomycetes</taxon>
        <taxon>Agaricomycetidae</taxon>
        <taxon>Agaricales</taxon>
        <taxon>Agaricineae</taxon>
        <taxon>Strophariaceae</taxon>
        <taxon>Psilocybe</taxon>
    </lineage>
</organism>
<feature type="region of interest" description="Disordered" evidence="9">
    <location>
        <begin position="99"/>
        <end position="126"/>
    </location>
</feature>
<dbReference type="GO" id="GO:0072686">
    <property type="term" value="C:mitotic spindle"/>
    <property type="evidence" value="ECO:0007669"/>
    <property type="project" value="TreeGrafter"/>
</dbReference>
<accession>A0A8H5EVG5</accession>
<dbReference type="EMBL" id="JAACJJ010000046">
    <property type="protein sequence ID" value="KAF5313904.1"/>
    <property type="molecule type" value="Genomic_DNA"/>
</dbReference>
<evidence type="ECO:0000256" key="6">
    <source>
        <dbReference type="ARBA" id="ARBA00023242"/>
    </source>
</evidence>
<dbReference type="GO" id="GO:0051315">
    <property type="term" value="P:attachment of mitotic spindle microtubules to kinetochore"/>
    <property type="evidence" value="ECO:0007669"/>
    <property type="project" value="TreeGrafter"/>
</dbReference>
<evidence type="ECO:0000256" key="8">
    <source>
        <dbReference type="SAM" id="Coils"/>
    </source>
</evidence>
<keyword evidence="5" id="KW-0498">Mitosis</keyword>
<dbReference type="GO" id="GO:0007094">
    <property type="term" value="P:mitotic spindle assembly checkpoint signaling"/>
    <property type="evidence" value="ECO:0007669"/>
    <property type="project" value="InterPro"/>
</dbReference>
<evidence type="ECO:0000256" key="7">
    <source>
        <dbReference type="ARBA" id="ARBA00023306"/>
    </source>
</evidence>
<dbReference type="Gene3D" id="3.30.457.60">
    <property type="match status" value="1"/>
</dbReference>
<evidence type="ECO:0000256" key="9">
    <source>
        <dbReference type="SAM" id="MobiDB-lite"/>
    </source>
</evidence>
<evidence type="ECO:0000256" key="3">
    <source>
        <dbReference type="ARBA" id="ARBA00022019"/>
    </source>
</evidence>
<feature type="coiled-coil region" evidence="8">
    <location>
        <begin position="411"/>
        <end position="495"/>
    </location>
</feature>
<dbReference type="GO" id="GO:0000776">
    <property type="term" value="C:kinetochore"/>
    <property type="evidence" value="ECO:0007669"/>
    <property type="project" value="TreeGrafter"/>
</dbReference>
<proteinExistence type="inferred from homology"/>
<feature type="compositionally biased region" description="Polar residues" evidence="9">
    <location>
        <begin position="39"/>
        <end position="58"/>
    </location>
</feature>
<evidence type="ECO:0000256" key="4">
    <source>
        <dbReference type="ARBA" id="ARBA00022618"/>
    </source>
</evidence>
<keyword evidence="6" id="KW-0539">Nucleus</keyword>
<gene>
    <name evidence="10" type="ORF">D9619_013061</name>
</gene>
<dbReference type="PANTHER" id="PTHR23168">
    <property type="entry name" value="MITOTIC SPINDLE ASSEMBLY CHECKPOINT PROTEIN MAD1 MITOTIC ARREST DEFICIENT-LIKE PROTEIN 1"/>
    <property type="match status" value="1"/>
</dbReference>
<feature type="region of interest" description="Disordered" evidence="9">
    <location>
        <begin position="34"/>
        <end position="58"/>
    </location>
</feature>
<dbReference type="GO" id="GO:0005635">
    <property type="term" value="C:nuclear envelope"/>
    <property type="evidence" value="ECO:0007669"/>
    <property type="project" value="TreeGrafter"/>
</dbReference>
<feature type="coiled-coil region" evidence="8">
    <location>
        <begin position="527"/>
        <end position="594"/>
    </location>
</feature>
<comment type="caution">
    <text evidence="10">The sequence shown here is derived from an EMBL/GenBank/DDBJ whole genome shotgun (WGS) entry which is preliminary data.</text>
</comment>
<dbReference type="Proteomes" id="UP000567179">
    <property type="component" value="Unassembled WGS sequence"/>
</dbReference>
<dbReference type="Gene3D" id="6.10.250.90">
    <property type="match status" value="1"/>
</dbReference>
<comment type="subcellular location">
    <subcellularLocation>
        <location evidence="1">Nucleus</location>
    </subcellularLocation>
</comment>
<feature type="region of interest" description="Disordered" evidence="9">
    <location>
        <begin position="1"/>
        <end position="21"/>
    </location>
</feature>
<dbReference type="Pfam" id="PF05557">
    <property type="entry name" value="MAD"/>
    <property type="match status" value="1"/>
</dbReference>
<dbReference type="SUPFAM" id="SSF75704">
    <property type="entry name" value="Mitotic arrest deficient-like 1, Mad1"/>
    <property type="match status" value="1"/>
</dbReference>
<dbReference type="AlphaFoldDB" id="A0A8H5EVG5"/>
<feature type="coiled-coil region" evidence="8">
    <location>
        <begin position="334"/>
        <end position="382"/>
    </location>
</feature>
<dbReference type="InterPro" id="IPR008672">
    <property type="entry name" value="Mad1"/>
</dbReference>
<dbReference type="PANTHER" id="PTHR23168:SF0">
    <property type="entry name" value="MITOTIC SPINDLE ASSEMBLY CHECKPOINT PROTEIN MAD1"/>
    <property type="match status" value="1"/>
</dbReference>
<evidence type="ECO:0000313" key="11">
    <source>
        <dbReference type="Proteomes" id="UP000567179"/>
    </source>
</evidence>
<evidence type="ECO:0000256" key="2">
    <source>
        <dbReference type="ARBA" id="ARBA00008029"/>
    </source>
</evidence>
<dbReference type="OrthoDB" id="331602at2759"/>
<sequence>MDTNQYKTPLNKPRFDSSSLRATAIKRDSLVAELERDPQLSSAKRQQRTQAFSTSVSQASLERQLLAAQTAKAEAETKLREKELLVERLERDRRYFADREKEEREEKEGERETHEEAKRKSDAENRTLRASVAALREELADLQDTHQSLSRSTSHTIAAQKSQITTLSHQTEVLQSELEGYKQITQERETLIQDLQTQCEELSAGQETAIRRASDDENMTIVREELHRQASYVRTLESANYKLTAEVNRLRERQTSIEVLREEKRGLEQRVLILEELRTRVIQLEAEVDAARKEREDWASRPSEDSAGLVQTLSDLRLAHARLLEDNGATAALLRQREAELKTYEQKEPQMQEQISAMEKQLRELREKILRRETRASLAEHEVTFLKALVASYNAEVADDVKIDTTKTERINQLETLLEEYKATNEHLSQELDALGGSKSSPANQDREALSVELEKERLEKAALKKELEDFEEELKQNVDKIEELEQTLFELRGEIAGGRHVPPKTKVLQLADNPEKQWFDLRQAAMDRLKGENEALLRRLKELEESGARVSSEDNHSEDLVPRASWELLHQEKEELVETVRQREKRLLRLQEIFKAKTSEFRGAIASILGLKLTFYPNGQVRVTSVFDLNTSFIFQPASSSEGGRMQLIGQGEGGPEDLPSLMEYWLHREQCPAGFVATITLESYEKAKRENNANSDLSMM</sequence>
<evidence type="ECO:0000313" key="10">
    <source>
        <dbReference type="EMBL" id="KAF5313904.1"/>
    </source>
</evidence>
<dbReference type="GO" id="GO:0051301">
    <property type="term" value="P:cell division"/>
    <property type="evidence" value="ECO:0007669"/>
    <property type="project" value="UniProtKB-KW"/>
</dbReference>
<comment type="similarity">
    <text evidence="2">Belongs to the MAD1 family.</text>
</comment>
<evidence type="ECO:0000256" key="1">
    <source>
        <dbReference type="ARBA" id="ARBA00004123"/>
    </source>
</evidence>
<reference evidence="10 11" key="1">
    <citation type="journal article" date="2020" name="ISME J.">
        <title>Uncovering the hidden diversity of litter-decomposition mechanisms in mushroom-forming fungi.</title>
        <authorList>
            <person name="Floudas D."/>
            <person name="Bentzer J."/>
            <person name="Ahren D."/>
            <person name="Johansson T."/>
            <person name="Persson P."/>
            <person name="Tunlid A."/>
        </authorList>
    </citation>
    <scope>NUCLEOTIDE SEQUENCE [LARGE SCALE GENOMIC DNA]</scope>
    <source>
        <strain evidence="10 11">CBS 101986</strain>
    </source>
</reference>
<protein>
    <recommendedName>
        <fullName evidence="3">Spindle assembly checkpoint component MAD1</fullName>
    </recommendedName>
</protein>
<keyword evidence="7" id="KW-0131">Cell cycle</keyword>
<name>A0A8H5EVG5_9AGAR</name>